<dbReference type="HOGENOM" id="CLU_682579_0_0_2"/>
<dbReference type="EMBL" id="CP005290">
    <property type="protein sequence ID" value="AGK60520.1"/>
    <property type="molecule type" value="Genomic_DNA"/>
</dbReference>
<sequence length="402" mass="47104">MNTQNQTKPECRLCKKEEGRISETLAKELVYSLFNPYSRKKGEVDVRDYIREHMKENLSDSIDEFNEINTFGFLNTNWIEKMDRMDEYRKAREKAWEQIKRDINEGRIDESELSPTELLDHLKEEIIEDLVKEGYIDGYERRRYFKRVIYNARAEKLIAEKILELVLSEIKPKMVGDAELPREGISIFSGNSIVEYDPFIHLFDNIDIHETFVRNKGFRFKDIVARAPKHREKIVYVMLIDVSDSMRGKKFVGAIESAIGLRKVIERRAEKELRVVSFNHDVREVNRGEILSLYPHGRTDIGLALRKAREIVERSNSSGVIFLITDGEPTSSYNPHISPSMCAVREAKKLRNLPVNLSILMLGNDENFRRVCERMAEACRRSKILYFSDPLDLKNYFMRNYS</sequence>
<gene>
    <name evidence="2" type="ORF">Asulf_00497</name>
</gene>
<dbReference type="InterPro" id="IPR002035">
    <property type="entry name" value="VWF_A"/>
</dbReference>
<evidence type="ECO:0000313" key="2">
    <source>
        <dbReference type="EMBL" id="AGK60520.1"/>
    </source>
</evidence>
<evidence type="ECO:0000313" key="3">
    <source>
        <dbReference type="Proteomes" id="UP000013307"/>
    </source>
</evidence>
<dbReference type="RefSeq" id="WP_015590119.1">
    <property type="nucleotide sequence ID" value="NC_021169.1"/>
</dbReference>
<dbReference type="SMART" id="SM00327">
    <property type="entry name" value="VWA"/>
    <property type="match status" value="1"/>
</dbReference>
<dbReference type="STRING" id="387631.Asulf_00497"/>
<dbReference type="InterPro" id="IPR036465">
    <property type="entry name" value="vWFA_dom_sf"/>
</dbReference>
<reference evidence="2 3" key="1">
    <citation type="journal article" date="2013" name="Genome Announc.">
        <title>Complete Genome Sequence of the Thermophilic and Facultatively Chemolithoautotrophic Sulfate Reducer Archaeoglobus sulfaticallidus Strain PM70-1T.</title>
        <authorList>
            <person name="Stokke R."/>
            <person name="Hocking W.P."/>
            <person name="Steinsbu B.O."/>
            <person name="Steen I.H."/>
        </authorList>
    </citation>
    <scope>NUCLEOTIDE SEQUENCE [LARGE SCALE GENOMIC DNA]</scope>
    <source>
        <strain evidence="2">PM70-1</strain>
    </source>
</reference>
<dbReference type="SUPFAM" id="SSF53300">
    <property type="entry name" value="vWA-like"/>
    <property type="match status" value="1"/>
</dbReference>
<dbReference type="eggNOG" id="arCOG02900">
    <property type="taxonomic scope" value="Archaea"/>
</dbReference>
<protein>
    <recommendedName>
        <fullName evidence="1">VWFA domain-containing protein</fullName>
    </recommendedName>
</protein>
<dbReference type="Gene3D" id="3.40.50.410">
    <property type="entry name" value="von Willebrand factor, type A domain"/>
    <property type="match status" value="1"/>
</dbReference>
<dbReference type="OrthoDB" id="50290at2157"/>
<dbReference type="CDD" id="cd00198">
    <property type="entry name" value="vWFA"/>
    <property type="match status" value="1"/>
</dbReference>
<dbReference type="KEGG" id="ast:Asulf_00497"/>
<name>N0BK69_9EURY</name>
<dbReference type="AlphaFoldDB" id="N0BK69"/>
<dbReference type="Pfam" id="PF13519">
    <property type="entry name" value="VWA_2"/>
    <property type="match status" value="1"/>
</dbReference>
<accession>N0BK69</accession>
<evidence type="ECO:0000259" key="1">
    <source>
        <dbReference type="SMART" id="SM00327"/>
    </source>
</evidence>
<keyword evidence="3" id="KW-1185">Reference proteome</keyword>
<organism evidence="2 3">
    <name type="scientific">Archaeoglobus sulfaticallidus PM70-1</name>
    <dbReference type="NCBI Taxonomy" id="387631"/>
    <lineage>
        <taxon>Archaea</taxon>
        <taxon>Methanobacteriati</taxon>
        <taxon>Methanobacteriota</taxon>
        <taxon>Archaeoglobi</taxon>
        <taxon>Archaeoglobales</taxon>
        <taxon>Archaeoglobaceae</taxon>
        <taxon>Archaeoglobus</taxon>
    </lineage>
</organism>
<dbReference type="GeneID" id="15392141"/>
<dbReference type="Proteomes" id="UP000013307">
    <property type="component" value="Chromosome"/>
</dbReference>
<proteinExistence type="predicted"/>
<feature type="domain" description="VWFA" evidence="1">
    <location>
        <begin position="233"/>
        <end position="392"/>
    </location>
</feature>